<dbReference type="EMBL" id="QJJK01000012">
    <property type="protein sequence ID" value="PXW54123.1"/>
    <property type="molecule type" value="Genomic_DNA"/>
</dbReference>
<name>A0A2V3U876_9HYPH</name>
<dbReference type="InterPro" id="IPR006059">
    <property type="entry name" value="SBP"/>
</dbReference>
<protein>
    <submittedName>
        <fullName evidence="4">Carbohydrate ABC transporter substrate-binding protein (CUT1 family)</fullName>
    </submittedName>
</protein>
<accession>A0A2V3U876</accession>
<proteinExistence type="inferred from homology"/>
<comment type="caution">
    <text evidence="4">The sequence shown here is derived from an EMBL/GenBank/DDBJ whole genome shotgun (WGS) entry which is preliminary data.</text>
</comment>
<dbReference type="Gene3D" id="3.40.190.10">
    <property type="entry name" value="Periplasmic binding protein-like II"/>
    <property type="match status" value="2"/>
</dbReference>
<comment type="similarity">
    <text evidence="2">Belongs to the bacterial solute-binding protein 1 family.</text>
</comment>
<organism evidence="4 5">
    <name type="scientific">Chelatococcus asaccharovorans</name>
    <dbReference type="NCBI Taxonomy" id="28210"/>
    <lineage>
        <taxon>Bacteria</taxon>
        <taxon>Pseudomonadati</taxon>
        <taxon>Pseudomonadota</taxon>
        <taxon>Alphaproteobacteria</taxon>
        <taxon>Hyphomicrobiales</taxon>
        <taxon>Chelatococcaceae</taxon>
        <taxon>Chelatococcus</taxon>
    </lineage>
</organism>
<dbReference type="AlphaFoldDB" id="A0A2V3U876"/>
<dbReference type="OrthoDB" id="7317090at2"/>
<dbReference type="PANTHER" id="PTHR43649:SF11">
    <property type="entry name" value="ABC TRANSPORTER SUBSTRATE-BINDING PROTEIN YESO-RELATED"/>
    <property type="match status" value="1"/>
</dbReference>
<sequence>MSVHLNRRALLRHGATMMGGAALSSLPLASSFAQDKVRVRFAGYVESQEQLTQTLAVLKLYTQKHPNVEIIPEFTNFGAFTDKIATETAGGNAPDMFSVNVDLLAEYARRGVTTPLDSYIPNPINLSDYLQSAVNAAKFDGKQFAIPNDAIGPAIITNASAFEKAGITLPPEMWTWEELAETASAFNKALGPRFWGVEDAGGNYIPCDIFLRSRGKSMFTQDHRLGFAPEDMEAWYAYWQKLRETRGTPPGDVQALAGNDDPSTSGIVAGRAAMNITLTDSFAGFQALTQDNLILHMMPNGFRGGEMKQRHYCYAGNSTTVSAKSPNQKHVIDIIRFMHFDPEGAKTYYVGSGMIPCSKAGRDAFAATGSEADRKIIAYLDVLQKEPAPPRYPGVPGMTGMLTRANEGVAFGKLTPKQAAEQFIREVSARLKK</sequence>
<dbReference type="InterPro" id="IPR050490">
    <property type="entry name" value="Bact_solute-bd_prot1"/>
</dbReference>
<evidence type="ECO:0000313" key="4">
    <source>
        <dbReference type="EMBL" id="PXW54123.1"/>
    </source>
</evidence>
<dbReference type="GO" id="GO:0042597">
    <property type="term" value="C:periplasmic space"/>
    <property type="evidence" value="ECO:0007669"/>
    <property type="project" value="UniProtKB-SubCell"/>
</dbReference>
<keyword evidence="5" id="KW-1185">Reference proteome</keyword>
<evidence type="ECO:0000256" key="1">
    <source>
        <dbReference type="ARBA" id="ARBA00004418"/>
    </source>
</evidence>
<dbReference type="Pfam" id="PF01547">
    <property type="entry name" value="SBP_bac_1"/>
    <property type="match status" value="1"/>
</dbReference>
<gene>
    <name evidence="4" type="ORF">C7450_112152</name>
</gene>
<dbReference type="PROSITE" id="PS51318">
    <property type="entry name" value="TAT"/>
    <property type="match status" value="1"/>
</dbReference>
<dbReference type="SUPFAM" id="SSF53850">
    <property type="entry name" value="Periplasmic binding protein-like II"/>
    <property type="match status" value="1"/>
</dbReference>
<dbReference type="RefSeq" id="WP_110377360.1">
    <property type="nucleotide sequence ID" value="NZ_JAHBRY010000002.1"/>
</dbReference>
<dbReference type="InterPro" id="IPR006311">
    <property type="entry name" value="TAT_signal"/>
</dbReference>
<evidence type="ECO:0000256" key="2">
    <source>
        <dbReference type="ARBA" id="ARBA00008520"/>
    </source>
</evidence>
<keyword evidence="3" id="KW-0574">Periplasm</keyword>
<evidence type="ECO:0000256" key="3">
    <source>
        <dbReference type="ARBA" id="ARBA00022764"/>
    </source>
</evidence>
<dbReference type="PANTHER" id="PTHR43649">
    <property type="entry name" value="ARABINOSE-BINDING PROTEIN-RELATED"/>
    <property type="match status" value="1"/>
</dbReference>
<comment type="subcellular location">
    <subcellularLocation>
        <location evidence="1">Periplasm</location>
    </subcellularLocation>
</comment>
<evidence type="ECO:0000313" key="5">
    <source>
        <dbReference type="Proteomes" id="UP000248021"/>
    </source>
</evidence>
<dbReference type="Proteomes" id="UP000248021">
    <property type="component" value="Unassembled WGS sequence"/>
</dbReference>
<reference evidence="4 5" key="1">
    <citation type="submission" date="2018-05" db="EMBL/GenBank/DDBJ databases">
        <title>Genomic Encyclopedia of Type Strains, Phase IV (KMG-IV): sequencing the most valuable type-strain genomes for metagenomic binning, comparative biology and taxonomic classification.</title>
        <authorList>
            <person name="Goeker M."/>
        </authorList>
    </citation>
    <scope>NUCLEOTIDE SEQUENCE [LARGE SCALE GENOMIC DNA]</scope>
    <source>
        <strain evidence="4 5">DSM 6462</strain>
    </source>
</reference>